<organism evidence="1 2">
    <name type="scientific">Niabella yanshanensis</name>
    <dbReference type="NCBI Taxonomy" id="577386"/>
    <lineage>
        <taxon>Bacteria</taxon>
        <taxon>Pseudomonadati</taxon>
        <taxon>Bacteroidota</taxon>
        <taxon>Chitinophagia</taxon>
        <taxon>Chitinophagales</taxon>
        <taxon>Chitinophagaceae</taxon>
        <taxon>Niabella</taxon>
    </lineage>
</organism>
<dbReference type="Proteomes" id="UP001325680">
    <property type="component" value="Chromosome"/>
</dbReference>
<accession>A0ABZ0W4S0</accession>
<evidence type="ECO:0000313" key="2">
    <source>
        <dbReference type="Proteomes" id="UP001325680"/>
    </source>
</evidence>
<gene>
    <name evidence="1" type="ORF">U0035_21540</name>
</gene>
<proteinExistence type="predicted"/>
<reference evidence="1 2" key="1">
    <citation type="submission" date="2023-12" db="EMBL/GenBank/DDBJ databases">
        <title>Genome sequencing and assembly of bacterial species from a model synthetic community.</title>
        <authorList>
            <person name="Hogle S.L."/>
        </authorList>
    </citation>
    <scope>NUCLEOTIDE SEQUENCE [LARGE SCALE GENOMIC DNA]</scope>
    <source>
        <strain evidence="1 2">HAMBI_3031</strain>
    </source>
</reference>
<dbReference type="RefSeq" id="WP_162817870.1">
    <property type="nucleotide sequence ID" value="NZ_CP139960.1"/>
</dbReference>
<name>A0ABZ0W4S0_9BACT</name>
<dbReference type="EMBL" id="CP139960">
    <property type="protein sequence ID" value="WQD38258.1"/>
    <property type="molecule type" value="Genomic_DNA"/>
</dbReference>
<protein>
    <submittedName>
        <fullName evidence="1">Uncharacterized protein</fullName>
    </submittedName>
</protein>
<sequence length="52" mass="6212">MKQTDNYTDDFRHFMEQRLKASTDFAEGRFVALKNISAESPRPPFFRLRVFV</sequence>
<evidence type="ECO:0000313" key="1">
    <source>
        <dbReference type="EMBL" id="WQD38258.1"/>
    </source>
</evidence>
<keyword evidence="2" id="KW-1185">Reference proteome</keyword>